<comment type="caution">
    <text evidence="1">The sequence shown here is derived from an EMBL/GenBank/DDBJ whole genome shotgun (WGS) entry which is preliminary data.</text>
</comment>
<dbReference type="RefSeq" id="WP_344767227.1">
    <property type="nucleotide sequence ID" value="NZ_BAABAK010000011.1"/>
</dbReference>
<reference evidence="2" key="1">
    <citation type="journal article" date="2019" name="Int. J. Syst. Evol. Microbiol.">
        <title>The Global Catalogue of Microorganisms (GCM) 10K type strain sequencing project: providing services to taxonomists for standard genome sequencing and annotation.</title>
        <authorList>
            <consortium name="The Broad Institute Genomics Platform"/>
            <consortium name="The Broad Institute Genome Sequencing Center for Infectious Disease"/>
            <person name="Wu L."/>
            <person name="Ma J."/>
        </authorList>
    </citation>
    <scope>NUCLEOTIDE SEQUENCE [LARGE SCALE GENOMIC DNA]</scope>
    <source>
        <strain evidence="2">JCM 17338</strain>
    </source>
</reference>
<evidence type="ECO:0000313" key="1">
    <source>
        <dbReference type="EMBL" id="GAA3970219.1"/>
    </source>
</evidence>
<evidence type="ECO:0000313" key="2">
    <source>
        <dbReference type="Proteomes" id="UP001501081"/>
    </source>
</evidence>
<proteinExistence type="predicted"/>
<name>A0ABP7PRZ1_9SPHI</name>
<dbReference type="Proteomes" id="UP001501081">
    <property type="component" value="Unassembled WGS sequence"/>
</dbReference>
<protein>
    <submittedName>
        <fullName evidence="1">Uncharacterized protein</fullName>
    </submittedName>
</protein>
<organism evidence="1 2">
    <name type="scientific">Pedobacter ginsengiterrae</name>
    <dbReference type="NCBI Taxonomy" id="871696"/>
    <lineage>
        <taxon>Bacteria</taxon>
        <taxon>Pseudomonadati</taxon>
        <taxon>Bacteroidota</taxon>
        <taxon>Sphingobacteriia</taxon>
        <taxon>Sphingobacteriales</taxon>
        <taxon>Sphingobacteriaceae</taxon>
        <taxon>Pedobacter</taxon>
    </lineage>
</organism>
<sequence>MCNFRTDCLNKANLLNTTELSDLLGSNWMDEMIRHTYQTARYQVLKTRNVKQIEALIGIEGKTVLYLIDEQYYLFEDIDIWIHEVYASKQLMCLIVEQMSAQQIT</sequence>
<gene>
    <name evidence="1" type="ORF">GCM10022246_23470</name>
</gene>
<keyword evidence="2" id="KW-1185">Reference proteome</keyword>
<accession>A0ABP7PRZ1</accession>
<dbReference type="EMBL" id="BAABAK010000011">
    <property type="protein sequence ID" value="GAA3970219.1"/>
    <property type="molecule type" value="Genomic_DNA"/>
</dbReference>